<dbReference type="Proteomes" id="UP001056035">
    <property type="component" value="Chromosome"/>
</dbReference>
<keyword evidence="2" id="KW-0732">Signal</keyword>
<reference evidence="3 4" key="1">
    <citation type="submission" date="2022-06" db="EMBL/GenBank/DDBJ databases">
        <title>Paraconexibacter antarcticus.</title>
        <authorList>
            <person name="Kim C.S."/>
        </authorList>
    </citation>
    <scope>NUCLEOTIDE SEQUENCE [LARGE SCALE GENOMIC DNA]</scope>
    <source>
        <strain evidence="3 4">02-257</strain>
    </source>
</reference>
<evidence type="ECO:0000256" key="1">
    <source>
        <dbReference type="SAM" id="MobiDB-lite"/>
    </source>
</evidence>
<protein>
    <recommendedName>
        <fullName evidence="5">TPM domain-containing protein</fullName>
    </recommendedName>
</protein>
<proteinExistence type="predicted"/>
<evidence type="ECO:0008006" key="5">
    <source>
        <dbReference type="Google" id="ProtNLM"/>
    </source>
</evidence>
<feature type="region of interest" description="Disordered" evidence="1">
    <location>
        <begin position="209"/>
        <end position="228"/>
    </location>
</feature>
<name>A0ABY5E0T1_9ACTN</name>
<evidence type="ECO:0000256" key="2">
    <source>
        <dbReference type="SAM" id="SignalP"/>
    </source>
</evidence>
<feature type="signal peptide" evidence="2">
    <location>
        <begin position="1"/>
        <end position="20"/>
    </location>
</feature>
<evidence type="ECO:0000313" key="4">
    <source>
        <dbReference type="Proteomes" id="UP001056035"/>
    </source>
</evidence>
<feature type="chain" id="PRO_5045346514" description="TPM domain-containing protein" evidence="2">
    <location>
        <begin position="21"/>
        <end position="228"/>
    </location>
</feature>
<keyword evidence="4" id="KW-1185">Reference proteome</keyword>
<sequence>MRVRLAALLLCAVTALPALAPPLARADGDPASDVLIGGDSFYPYPPNGPAKDLRTALDGMLKQAKAKGFHLKVAMIAATTDMGAVPQLFTDPQKYADLLTQELSFNTKPRVLVVLPAGLGGNNLGDRAGPALSGITPEAGAGGDGLARAAMLAVGRLTAANGTPVPVPAVARGTGRAGGKRDSSTSPLIIFGVPVLLVALAAGVAAARGRGAEDGEDAEDREHGEDGE</sequence>
<dbReference type="EMBL" id="CP098502">
    <property type="protein sequence ID" value="UTI66462.1"/>
    <property type="molecule type" value="Genomic_DNA"/>
</dbReference>
<organism evidence="3 4">
    <name type="scientific">Paraconexibacter antarcticus</name>
    <dbReference type="NCBI Taxonomy" id="2949664"/>
    <lineage>
        <taxon>Bacteria</taxon>
        <taxon>Bacillati</taxon>
        <taxon>Actinomycetota</taxon>
        <taxon>Thermoleophilia</taxon>
        <taxon>Solirubrobacterales</taxon>
        <taxon>Paraconexibacteraceae</taxon>
        <taxon>Paraconexibacter</taxon>
    </lineage>
</organism>
<dbReference type="RefSeq" id="WP_254573133.1">
    <property type="nucleotide sequence ID" value="NZ_CP098502.1"/>
</dbReference>
<evidence type="ECO:0000313" key="3">
    <source>
        <dbReference type="EMBL" id="UTI66462.1"/>
    </source>
</evidence>
<gene>
    <name evidence="3" type="ORF">NBH00_09680</name>
</gene>
<accession>A0ABY5E0T1</accession>